<dbReference type="PANTHER" id="PTHR23333">
    <property type="entry name" value="UBX DOMAIN CONTAINING PROTEIN"/>
    <property type="match status" value="1"/>
</dbReference>
<dbReference type="GO" id="GO:0061025">
    <property type="term" value="P:membrane fusion"/>
    <property type="evidence" value="ECO:0007669"/>
    <property type="project" value="TreeGrafter"/>
</dbReference>
<name>A0AAW1K3M7_POPJA</name>
<protein>
    <recommendedName>
        <fullName evidence="2">SEP domain-containing protein</fullName>
    </recommendedName>
</protein>
<reference evidence="3 4" key="1">
    <citation type="journal article" date="2024" name="BMC Genomics">
        <title>De novo assembly and annotation of Popillia japonica's genome with initial clues to its potential as an invasive pest.</title>
        <authorList>
            <person name="Cucini C."/>
            <person name="Boschi S."/>
            <person name="Funari R."/>
            <person name="Cardaioli E."/>
            <person name="Iannotti N."/>
            <person name="Marturano G."/>
            <person name="Paoli F."/>
            <person name="Bruttini M."/>
            <person name="Carapelli A."/>
            <person name="Frati F."/>
            <person name="Nardi F."/>
        </authorList>
    </citation>
    <scope>NUCLEOTIDE SEQUENCE [LARGE SCALE GENOMIC DNA]</scope>
    <source>
        <strain evidence="3">DMR45628</strain>
    </source>
</reference>
<dbReference type="GO" id="GO:0000045">
    <property type="term" value="P:autophagosome assembly"/>
    <property type="evidence" value="ECO:0007669"/>
    <property type="project" value="TreeGrafter"/>
</dbReference>
<keyword evidence="4" id="KW-1185">Reference proteome</keyword>
<dbReference type="Gene3D" id="3.10.20.90">
    <property type="entry name" value="Phosphatidylinositol 3-kinase Catalytic Subunit, Chain A, domain 1"/>
    <property type="match status" value="1"/>
</dbReference>
<dbReference type="SUPFAM" id="SSF102848">
    <property type="entry name" value="NSFL1 (p97 ATPase) cofactor p47, SEP domain"/>
    <property type="match status" value="1"/>
</dbReference>
<evidence type="ECO:0000259" key="2">
    <source>
        <dbReference type="SMART" id="SM00553"/>
    </source>
</evidence>
<dbReference type="InterPro" id="IPR036241">
    <property type="entry name" value="NSFL1C_SEP_dom_sf"/>
</dbReference>
<feature type="region of interest" description="Disordered" evidence="1">
    <location>
        <begin position="107"/>
        <end position="129"/>
    </location>
</feature>
<dbReference type="AlphaFoldDB" id="A0AAW1K3M7"/>
<dbReference type="GO" id="GO:0005829">
    <property type="term" value="C:cytosol"/>
    <property type="evidence" value="ECO:0007669"/>
    <property type="project" value="TreeGrafter"/>
</dbReference>
<gene>
    <name evidence="3" type="ORF">QE152_g24999</name>
</gene>
<organism evidence="3 4">
    <name type="scientific">Popillia japonica</name>
    <name type="common">Japanese beetle</name>
    <dbReference type="NCBI Taxonomy" id="7064"/>
    <lineage>
        <taxon>Eukaryota</taxon>
        <taxon>Metazoa</taxon>
        <taxon>Ecdysozoa</taxon>
        <taxon>Arthropoda</taxon>
        <taxon>Hexapoda</taxon>
        <taxon>Insecta</taxon>
        <taxon>Pterygota</taxon>
        <taxon>Neoptera</taxon>
        <taxon>Endopterygota</taxon>
        <taxon>Coleoptera</taxon>
        <taxon>Polyphaga</taxon>
        <taxon>Scarabaeiformia</taxon>
        <taxon>Scarabaeidae</taxon>
        <taxon>Rutelinae</taxon>
        <taxon>Popillia</taxon>
    </lineage>
</organism>
<dbReference type="GO" id="GO:0005634">
    <property type="term" value="C:nucleus"/>
    <property type="evidence" value="ECO:0007669"/>
    <property type="project" value="TreeGrafter"/>
</dbReference>
<dbReference type="GO" id="GO:0007030">
    <property type="term" value="P:Golgi organization"/>
    <property type="evidence" value="ECO:0007669"/>
    <property type="project" value="TreeGrafter"/>
</dbReference>
<feature type="region of interest" description="Disordered" evidence="1">
    <location>
        <begin position="24"/>
        <end position="60"/>
    </location>
</feature>
<evidence type="ECO:0000313" key="3">
    <source>
        <dbReference type="EMBL" id="KAK9712234.1"/>
    </source>
</evidence>
<sequence length="280" mass="31213">MQELGKLSKILWDLELALTSFYDPDSEQPEVVHVESPRSEPDDATANNPAIKTKPKPRAKANSRFATLHALETSSSDEEGVVVRKEHGVEILDSATTSTARAFKGTDYKLGQTGNDSETIPGRTDPPTPTEVTMKLERDGFSVNDGPLRAYTDPTELRQGVHEVHLSMEDHRMEEFKQDHLIGAPLEEDKTVNEAHARQMANLDAALLTTSSQIQLAHGSRLIGQFNHNHTVRQTNTWESNDSASFHRIPRYKATFSDEEPRPTALFGSDFMLVNPISRI</sequence>
<dbReference type="GO" id="GO:0043130">
    <property type="term" value="F:ubiquitin binding"/>
    <property type="evidence" value="ECO:0007669"/>
    <property type="project" value="TreeGrafter"/>
</dbReference>
<dbReference type="InterPro" id="IPR012989">
    <property type="entry name" value="SEP_domain"/>
</dbReference>
<dbReference type="GO" id="GO:0031468">
    <property type="term" value="P:nuclear membrane reassembly"/>
    <property type="evidence" value="ECO:0007669"/>
    <property type="project" value="TreeGrafter"/>
</dbReference>
<evidence type="ECO:0000256" key="1">
    <source>
        <dbReference type="SAM" id="MobiDB-lite"/>
    </source>
</evidence>
<accession>A0AAW1K3M7</accession>
<dbReference type="PANTHER" id="PTHR23333:SF20">
    <property type="entry name" value="NSFL1 COFACTOR P47"/>
    <property type="match status" value="1"/>
</dbReference>
<feature type="compositionally biased region" description="Basic and acidic residues" evidence="1">
    <location>
        <begin position="30"/>
        <end position="41"/>
    </location>
</feature>
<comment type="caution">
    <text evidence="3">The sequence shown here is derived from an EMBL/GenBank/DDBJ whole genome shotgun (WGS) entry which is preliminary data.</text>
</comment>
<evidence type="ECO:0000313" key="4">
    <source>
        <dbReference type="Proteomes" id="UP001458880"/>
    </source>
</evidence>
<dbReference type="SMART" id="SM00553">
    <property type="entry name" value="SEP"/>
    <property type="match status" value="1"/>
</dbReference>
<dbReference type="Proteomes" id="UP001458880">
    <property type="component" value="Unassembled WGS sequence"/>
</dbReference>
<proteinExistence type="predicted"/>
<dbReference type="GO" id="GO:0043161">
    <property type="term" value="P:proteasome-mediated ubiquitin-dependent protein catabolic process"/>
    <property type="evidence" value="ECO:0007669"/>
    <property type="project" value="TreeGrafter"/>
</dbReference>
<dbReference type="EMBL" id="JASPKY010000266">
    <property type="protein sequence ID" value="KAK9712234.1"/>
    <property type="molecule type" value="Genomic_DNA"/>
</dbReference>
<feature type="domain" description="SEP" evidence="2">
    <location>
        <begin position="126"/>
        <end position="202"/>
    </location>
</feature>